<organism evidence="2 3">
    <name type="scientific">Paroceanicella profunda</name>
    <dbReference type="NCBI Taxonomy" id="2579971"/>
    <lineage>
        <taxon>Bacteria</taxon>
        <taxon>Pseudomonadati</taxon>
        <taxon>Pseudomonadota</taxon>
        <taxon>Alphaproteobacteria</taxon>
        <taxon>Rhodobacterales</taxon>
        <taxon>Paracoccaceae</taxon>
        <taxon>Paroceanicella</taxon>
    </lineage>
</organism>
<feature type="domain" description="HTH marR-type" evidence="1">
    <location>
        <begin position="42"/>
        <end position="175"/>
    </location>
</feature>
<keyword evidence="2" id="KW-0614">Plasmid</keyword>
<gene>
    <name evidence="2" type="ORF">FDP22_18445</name>
</gene>
<dbReference type="Pfam" id="PF12802">
    <property type="entry name" value="MarR_2"/>
    <property type="match status" value="1"/>
</dbReference>
<protein>
    <submittedName>
        <fullName evidence="2">Winged helix-turn-helix transcriptional regulator</fullName>
    </submittedName>
</protein>
<dbReference type="Proteomes" id="UP000305888">
    <property type="component" value="Plasmid pD4M1A"/>
</dbReference>
<dbReference type="PROSITE" id="PS50995">
    <property type="entry name" value="HTH_MARR_2"/>
    <property type="match status" value="1"/>
</dbReference>
<dbReference type="Gene3D" id="1.10.10.10">
    <property type="entry name" value="Winged helix-like DNA-binding domain superfamily/Winged helix DNA-binding domain"/>
    <property type="match status" value="1"/>
</dbReference>
<dbReference type="InterPro" id="IPR036390">
    <property type="entry name" value="WH_DNA-bd_sf"/>
</dbReference>
<name>A0A5B8FY76_9RHOB</name>
<dbReference type="AlphaFoldDB" id="A0A5B8FY76"/>
<evidence type="ECO:0000259" key="1">
    <source>
        <dbReference type="PROSITE" id="PS50995"/>
    </source>
</evidence>
<dbReference type="InterPro" id="IPR000835">
    <property type="entry name" value="HTH_MarR-typ"/>
</dbReference>
<proteinExistence type="predicted"/>
<dbReference type="SUPFAM" id="SSF46785">
    <property type="entry name" value="Winged helix' DNA-binding domain"/>
    <property type="match status" value="1"/>
</dbReference>
<dbReference type="SMART" id="SM00347">
    <property type="entry name" value="HTH_MARR"/>
    <property type="match status" value="1"/>
</dbReference>
<sequence length="191" mass="21674">MHRAHPARRARALGRRVSRSGLRLVQGAAAPAPEAPGLFDLEDFLPYRLNRISEEISQRFAREYKARYGMNRPEWRAIAVIGTRGAVTAREICDDSTMHKTKVSRAVSAMERRRWVHREGHESDGRCEVLTLTREGWRVFEELMTMARAYEAELEEAVGRAPFGNLLSGLQALERRYGVTGPIRPAEDEGD</sequence>
<accession>A0A5B8FY76</accession>
<dbReference type="GO" id="GO:0003700">
    <property type="term" value="F:DNA-binding transcription factor activity"/>
    <property type="evidence" value="ECO:0007669"/>
    <property type="project" value="InterPro"/>
</dbReference>
<dbReference type="PANTHER" id="PTHR33164:SF57">
    <property type="entry name" value="MARR-FAMILY TRANSCRIPTIONAL REGULATOR"/>
    <property type="match status" value="1"/>
</dbReference>
<dbReference type="InterPro" id="IPR036388">
    <property type="entry name" value="WH-like_DNA-bd_sf"/>
</dbReference>
<reference evidence="2 3" key="1">
    <citation type="submission" date="2019-06" db="EMBL/GenBank/DDBJ databases">
        <title>Genome sequence of Rhodobacteraceae bacterium D4M1.</title>
        <authorList>
            <person name="Cao J."/>
        </authorList>
    </citation>
    <scope>NUCLEOTIDE SEQUENCE [LARGE SCALE GENOMIC DNA]</scope>
    <source>
        <strain evidence="2 3">D4M1</strain>
        <plasmid evidence="3">pd4m1a</plasmid>
    </source>
</reference>
<dbReference type="InterPro" id="IPR039422">
    <property type="entry name" value="MarR/SlyA-like"/>
</dbReference>
<geneLocation type="plasmid" evidence="3">
    <name>pd4m1a</name>
</geneLocation>
<evidence type="ECO:0000313" key="2">
    <source>
        <dbReference type="EMBL" id="QDL93866.1"/>
    </source>
</evidence>
<evidence type="ECO:0000313" key="3">
    <source>
        <dbReference type="Proteomes" id="UP000305888"/>
    </source>
</evidence>
<dbReference type="PANTHER" id="PTHR33164">
    <property type="entry name" value="TRANSCRIPTIONAL REGULATOR, MARR FAMILY"/>
    <property type="match status" value="1"/>
</dbReference>
<dbReference type="GO" id="GO:0006950">
    <property type="term" value="P:response to stress"/>
    <property type="evidence" value="ECO:0007669"/>
    <property type="project" value="TreeGrafter"/>
</dbReference>
<dbReference type="OrthoDB" id="8906692at2"/>
<dbReference type="KEGG" id="ppru:FDP22_18445"/>
<dbReference type="EMBL" id="CP040819">
    <property type="protein sequence ID" value="QDL93866.1"/>
    <property type="molecule type" value="Genomic_DNA"/>
</dbReference>
<keyword evidence="3" id="KW-1185">Reference proteome</keyword>